<organism evidence="1 2">
    <name type="scientific">Sphaerodactylus townsendi</name>
    <dbReference type="NCBI Taxonomy" id="933632"/>
    <lineage>
        <taxon>Eukaryota</taxon>
        <taxon>Metazoa</taxon>
        <taxon>Chordata</taxon>
        <taxon>Craniata</taxon>
        <taxon>Vertebrata</taxon>
        <taxon>Euteleostomi</taxon>
        <taxon>Lepidosauria</taxon>
        <taxon>Squamata</taxon>
        <taxon>Bifurcata</taxon>
        <taxon>Gekkota</taxon>
        <taxon>Sphaerodactylidae</taxon>
        <taxon>Sphaerodactylus</taxon>
    </lineage>
</organism>
<protein>
    <submittedName>
        <fullName evidence="1">Uncharacterized protein</fullName>
    </submittedName>
</protein>
<dbReference type="EMBL" id="CM037624">
    <property type="protein sequence ID" value="KAH8010472.1"/>
    <property type="molecule type" value="Genomic_DNA"/>
</dbReference>
<evidence type="ECO:0000313" key="2">
    <source>
        <dbReference type="Proteomes" id="UP000827872"/>
    </source>
</evidence>
<keyword evidence="2" id="KW-1185">Reference proteome</keyword>
<dbReference type="Proteomes" id="UP000827872">
    <property type="component" value="Linkage Group LG11"/>
</dbReference>
<gene>
    <name evidence="1" type="ORF">K3G42_005205</name>
</gene>
<name>A0ACB8FV23_9SAUR</name>
<sequence length="201" mass="22948">MIWVHAGNRRMILSLSEVLWPCTLFLILAVVRLQEPPRQRDNCYLEARDLPSRGLYPFVQSLFCNVGSRCKNSSSTTLKNSSFRASSFQHDRNTIMGPDMAFLQDIKELVQGISETTNKAATLQTLWLERSKLLDPVGSSVFLGMNLNETEKMISTVEHFHNQACFWDLLYSLPLLHRGNLSQEDGTEYLSNLLHTIQRAD</sequence>
<comment type="caution">
    <text evidence="1">The sequence shown here is derived from an EMBL/GenBank/DDBJ whole genome shotgun (WGS) entry which is preliminary data.</text>
</comment>
<accession>A0ACB8FV23</accession>
<evidence type="ECO:0000313" key="1">
    <source>
        <dbReference type="EMBL" id="KAH8010472.1"/>
    </source>
</evidence>
<proteinExistence type="predicted"/>
<reference evidence="1" key="1">
    <citation type="submission" date="2021-08" db="EMBL/GenBank/DDBJ databases">
        <title>The first chromosome-level gecko genome reveals the dynamic sex chromosomes of Neotropical dwarf geckos (Sphaerodactylidae: Sphaerodactylus).</title>
        <authorList>
            <person name="Pinto B.J."/>
            <person name="Keating S.E."/>
            <person name="Gamble T."/>
        </authorList>
    </citation>
    <scope>NUCLEOTIDE SEQUENCE</scope>
    <source>
        <strain evidence="1">TG3544</strain>
    </source>
</reference>